<dbReference type="EMBL" id="MFMW01000002">
    <property type="protein sequence ID" value="OGG87669.1"/>
    <property type="molecule type" value="Genomic_DNA"/>
</dbReference>
<keyword evidence="2" id="KW-1133">Transmembrane helix</keyword>
<sequence length="484" mass="55685">MDFVQIISNLQEYVIQLGGRKPYEIMLKLFFDGGWIIFTIAIIWGLFEAYMNYIQDKYAAKTKWTVLAIDIPKENLQSTKAVEHIFAAMWPFLESINLIEKYIDGKFQQAFSLEIVSIGGYTQFLIRVPVIYKDIVEAAVYGQYPKAEITEVEDYVLRYKDLRFPSDDYDLWGTEFGLTKPSPYPIRTYPSFEHTLTQTFADPIASFLEVFSKINKDEELWLQLVITPIKDGWKEEGYKIINKLIGVKSEKKKGISDMFLSPFNYLATLAEELFVYGIGYEPGKIEEFKRDEFQGPPNKMLYLTPEERNAVDGITSKISKLGYQTKMRAIFFTKKGKMNKPKGAAALIGALQQFSALDLNAFKPIMKTFTKANYFFVARRVIAKQNRILRNFKSRSQTYGWGKGFVLNIEELATIFHFPVPEAVRENVKRVEAKKEAAPVDLPDAIYEEEQVMKQMALDEQTTEIAPERQSETVKAEPPSNLPI</sequence>
<feature type="region of interest" description="Disordered" evidence="1">
    <location>
        <begin position="460"/>
        <end position="484"/>
    </location>
</feature>
<evidence type="ECO:0000313" key="3">
    <source>
        <dbReference type="EMBL" id="OGG87669.1"/>
    </source>
</evidence>
<feature type="compositionally biased region" description="Basic and acidic residues" evidence="1">
    <location>
        <begin position="466"/>
        <end position="475"/>
    </location>
</feature>
<feature type="transmembrane region" description="Helical" evidence="2">
    <location>
        <begin position="29"/>
        <end position="47"/>
    </location>
</feature>
<dbReference type="AlphaFoldDB" id="A0A1F6FP88"/>
<dbReference type="STRING" id="1798561.A3B87_02965"/>
<accession>A0A1F6FP88</accession>
<organism evidence="3 4">
    <name type="scientific">Candidatus Kuenenbacteria bacterium RIFCSPHIGHO2_02_FULL_39_13</name>
    <dbReference type="NCBI Taxonomy" id="1798561"/>
    <lineage>
        <taxon>Bacteria</taxon>
        <taxon>Candidatus Kueneniibacteriota</taxon>
    </lineage>
</organism>
<comment type="caution">
    <text evidence="3">The sequence shown here is derived from an EMBL/GenBank/DDBJ whole genome shotgun (WGS) entry which is preliminary data.</text>
</comment>
<evidence type="ECO:0000313" key="4">
    <source>
        <dbReference type="Proteomes" id="UP000179136"/>
    </source>
</evidence>
<protein>
    <submittedName>
        <fullName evidence="3">Uncharacterized protein</fullName>
    </submittedName>
</protein>
<keyword evidence="2" id="KW-0812">Transmembrane</keyword>
<name>A0A1F6FP88_9BACT</name>
<dbReference type="Proteomes" id="UP000179136">
    <property type="component" value="Unassembled WGS sequence"/>
</dbReference>
<reference evidence="3 4" key="1">
    <citation type="journal article" date="2016" name="Nat. Commun.">
        <title>Thousands of microbial genomes shed light on interconnected biogeochemical processes in an aquifer system.</title>
        <authorList>
            <person name="Anantharaman K."/>
            <person name="Brown C.T."/>
            <person name="Hug L.A."/>
            <person name="Sharon I."/>
            <person name="Castelle C.J."/>
            <person name="Probst A.J."/>
            <person name="Thomas B.C."/>
            <person name="Singh A."/>
            <person name="Wilkins M.J."/>
            <person name="Karaoz U."/>
            <person name="Brodie E.L."/>
            <person name="Williams K.H."/>
            <person name="Hubbard S.S."/>
            <person name="Banfield J.F."/>
        </authorList>
    </citation>
    <scope>NUCLEOTIDE SEQUENCE [LARGE SCALE GENOMIC DNA]</scope>
</reference>
<proteinExistence type="predicted"/>
<evidence type="ECO:0000256" key="1">
    <source>
        <dbReference type="SAM" id="MobiDB-lite"/>
    </source>
</evidence>
<keyword evidence="2" id="KW-0472">Membrane</keyword>
<evidence type="ECO:0000256" key="2">
    <source>
        <dbReference type="SAM" id="Phobius"/>
    </source>
</evidence>
<gene>
    <name evidence="3" type="ORF">A3B87_02965</name>
</gene>